<dbReference type="RefSeq" id="WP_119692064.1">
    <property type="nucleotide sequence ID" value="NZ_QXDA01000002.1"/>
</dbReference>
<protein>
    <recommendedName>
        <fullName evidence="4">Integral membrane protein</fullName>
    </recommendedName>
</protein>
<comment type="caution">
    <text evidence="2">The sequence shown here is derived from an EMBL/GenBank/DDBJ whole genome shotgun (WGS) entry which is preliminary data.</text>
</comment>
<dbReference type="AlphaFoldDB" id="A0A397NMF1"/>
<sequence length="146" mass="16245">MLYLLLKFVHLTAAAFFIGGVFFEVMILSRATRTLPDDARADFSRALGQRARQVMHWVVLALYGAGLGLAWHYRAALHAPLASSFSLLLSLKIALALSILGHFLLVVALMRSGRMTPVRSRRIHLSVLLQMLAIIFLAKAMFLLNL</sequence>
<dbReference type="InterPro" id="IPR007418">
    <property type="entry name" value="DUF474"/>
</dbReference>
<feature type="transmembrane region" description="Helical" evidence="1">
    <location>
        <begin position="93"/>
        <end position="111"/>
    </location>
</feature>
<keyword evidence="1" id="KW-0472">Membrane</keyword>
<accession>A0A397NMF1</accession>
<name>A0A397NMF1_ECTOL</name>
<evidence type="ECO:0000256" key="1">
    <source>
        <dbReference type="SAM" id="Phobius"/>
    </source>
</evidence>
<proteinExistence type="predicted"/>
<feature type="transmembrane region" description="Helical" evidence="1">
    <location>
        <begin position="6"/>
        <end position="28"/>
    </location>
</feature>
<evidence type="ECO:0008006" key="4">
    <source>
        <dbReference type="Google" id="ProtNLM"/>
    </source>
</evidence>
<gene>
    <name evidence="2" type="ORF">DFO61_1295</name>
</gene>
<dbReference type="PIRSF" id="PIRSF015875">
    <property type="entry name" value="UCP015875"/>
    <property type="match status" value="1"/>
</dbReference>
<dbReference type="EMBL" id="QXDA01000002">
    <property type="protein sequence ID" value="RIA34641.1"/>
    <property type="molecule type" value="Genomic_DNA"/>
</dbReference>
<reference evidence="2 3" key="1">
    <citation type="submission" date="2018-08" db="EMBL/GenBank/DDBJ databases">
        <title>Genome sequencing of rice bacterial endophytes.</title>
        <authorList>
            <person name="Venturi V."/>
        </authorList>
    </citation>
    <scope>NUCLEOTIDE SEQUENCE [LARGE SCALE GENOMIC DNA]</scope>
    <source>
        <strain evidence="2 3">E1205</strain>
    </source>
</reference>
<feature type="transmembrane region" description="Helical" evidence="1">
    <location>
        <begin position="123"/>
        <end position="144"/>
    </location>
</feature>
<organism evidence="2 3">
    <name type="scientific">Ectopseudomonas oleovorans</name>
    <name type="common">Pseudomonas oleovorans</name>
    <dbReference type="NCBI Taxonomy" id="301"/>
    <lineage>
        <taxon>Bacteria</taxon>
        <taxon>Pseudomonadati</taxon>
        <taxon>Pseudomonadota</taxon>
        <taxon>Gammaproteobacteria</taxon>
        <taxon>Pseudomonadales</taxon>
        <taxon>Pseudomonadaceae</taxon>
        <taxon>Ectopseudomonas</taxon>
    </lineage>
</organism>
<evidence type="ECO:0000313" key="3">
    <source>
        <dbReference type="Proteomes" id="UP000265836"/>
    </source>
</evidence>
<dbReference type="Proteomes" id="UP000265836">
    <property type="component" value="Unassembled WGS sequence"/>
</dbReference>
<keyword evidence="1" id="KW-1133">Transmembrane helix</keyword>
<feature type="transmembrane region" description="Helical" evidence="1">
    <location>
        <begin position="54"/>
        <end position="73"/>
    </location>
</feature>
<keyword evidence="1" id="KW-0812">Transmembrane</keyword>
<evidence type="ECO:0000313" key="2">
    <source>
        <dbReference type="EMBL" id="RIA34641.1"/>
    </source>
</evidence>